<evidence type="ECO:0000313" key="3">
    <source>
        <dbReference type="EMBL" id="KAH0555890.1"/>
    </source>
</evidence>
<evidence type="ECO:0000256" key="1">
    <source>
        <dbReference type="SAM" id="MobiDB-lite"/>
    </source>
</evidence>
<dbReference type="EMBL" id="JAGHQM010001312">
    <property type="protein sequence ID" value="KAH0555890.1"/>
    <property type="molecule type" value="Genomic_DNA"/>
</dbReference>
<feature type="region of interest" description="Disordered" evidence="1">
    <location>
        <begin position="264"/>
        <end position="285"/>
    </location>
</feature>
<keyword evidence="2" id="KW-1133">Transmembrane helix</keyword>
<keyword evidence="4" id="KW-1185">Reference proteome</keyword>
<evidence type="ECO:0008006" key="5">
    <source>
        <dbReference type="Google" id="ProtNLM"/>
    </source>
</evidence>
<reference evidence="3" key="1">
    <citation type="submission" date="2021-03" db="EMBL/GenBank/DDBJ databases">
        <title>Comparative genomics and phylogenomic investigation of the class Geoglossomycetes provide insights into ecological specialization and systematics.</title>
        <authorList>
            <person name="Melie T."/>
            <person name="Pirro S."/>
            <person name="Miller A.N."/>
            <person name="Quandt A."/>
        </authorList>
    </citation>
    <scope>NUCLEOTIDE SEQUENCE</scope>
    <source>
        <strain evidence="3">CAQ_001_2017</strain>
    </source>
</reference>
<keyword evidence="2" id="KW-0472">Membrane</keyword>
<feature type="compositionally biased region" description="Basic and acidic residues" evidence="1">
    <location>
        <begin position="264"/>
        <end position="278"/>
    </location>
</feature>
<gene>
    <name evidence="3" type="ORF">GP486_006165</name>
</gene>
<dbReference type="AlphaFoldDB" id="A0A9P8L7V3"/>
<feature type="transmembrane region" description="Helical" evidence="2">
    <location>
        <begin position="236"/>
        <end position="256"/>
    </location>
</feature>
<evidence type="ECO:0000256" key="2">
    <source>
        <dbReference type="SAM" id="Phobius"/>
    </source>
</evidence>
<protein>
    <recommendedName>
        <fullName evidence="5">Transmembrane protein</fullName>
    </recommendedName>
</protein>
<feature type="region of interest" description="Disordered" evidence="1">
    <location>
        <begin position="302"/>
        <end position="367"/>
    </location>
</feature>
<name>A0A9P8L7V3_9PEZI</name>
<feature type="compositionally biased region" description="Polar residues" evidence="1">
    <location>
        <begin position="335"/>
        <end position="346"/>
    </location>
</feature>
<accession>A0A9P8L7V3</accession>
<evidence type="ECO:0000313" key="4">
    <source>
        <dbReference type="Proteomes" id="UP000750711"/>
    </source>
</evidence>
<organism evidence="3 4">
    <name type="scientific">Trichoglossum hirsutum</name>
    <dbReference type="NCBI Taxonomy" id="265104"/>
    <lineage>
        <taxon>Eukaryota</taxon>
        <taxon>Fungi</taxon>
        <taxon>Dikarya</taxon>
        <taxon>Ascomycota</taxon>
        <taxon>Pezizomycotina</taxon>
        <taxon>Geoglossomycetes</taxon>
        <taxon>Geoglossales</taxon>
        <taxon>Geoglossaceae</taxon>
        <taxon>Trichoglossum</taxon>
    </lineage>
</organism>
<sequence>MVDSTLTSVVTSSGLVHYDRPATKRNITATTTRGGFALKTPLTDRQPLFTAVNAFFEAQRNHWLDFFKLPVYVSVSWSSEPVSLLQLDNPVSATEVPSTGDARAMKKLSEEDVTAFPTIWGATTTTTITTIITAVPGDVVYLQFPTQTSSPALQYTTISSVPDDPNSKLFPNGLPILVLTQLNGIVVNPQNQTLTTVSTVQAAPQPLSSDIDGRKVNYSPPSSGWPSWSTAEKGGVVAAAVFAGLLLVVVCAYVCMTEHSRGKVKDTEKGANGEENPKPRFSFSRGIPGAFKLTASKTVDKKGKAAVGMGMGRLQRSTDSVKDKKTSGIGGGTASGNTSLHSTQRSQHVEQKLLQGTSGVAPGPSNT</sequence>
<keyword evidence="2" id="KW-0812">Transmembrane</keyword>
<dbReference type="Proteomes" id="UP000750711">
    <property type="component" value="Unassembled WGS sequence"/>
</dbReference>
<proteinExistence type="predicted"/>
<feature type="compositionally biased region" description="Polar residues" evidence="1">
    <location>
        <begin position="354"/>
        <end position="367"/>
    </location>
</feature>
<comment type="caution">
    <text evidence="3">The sequence shown here is derived from an EMBL/GenBank/DDBJ whole genome shotgun (WGS) entry which is preliminary data.</text>
</comment>